<dbReference type="GO" id="GO:0003700">
    <property type="term" value="F:DNA-binding transcription factor activity"/>
    <property type="evidence" value="ECO:0007669"/>
    <property type="project" value="InterPro"/>
</dbReference>
<dbReference type="Gene3D" id="1.20.5.170">
    <property type="match status" value="1"/>
</dbReference>
<reference evidence="2" key="1">
    <citation type="journal article" date="2017" name="Nature">
        <title>The genome of Chenopodium quinoa.</title>
        <authorList>
            <person name="Jarvis D.E."/>
            <person name="Ho Y.S."/>
            <person name="Lightfoot D.J."/>
            <person name="Schmoeckel S.M."/>
            <person name="Li B."/>
            <person name="Borm T.J.A."/>
            <person name="Ohyanagi H."/>
            <person name="Mineta K."/>
            <person name="Michell C.T."/>
            <person name="Saber N."/>
            <person name="Kharbatia N.M."/>
            <person name="Rupper R.R."/>
            <person name="Sharp A.R."/>
            <person name="Dally N."/>
            <person name="Boughton B.A."/>
            <person name="Woo Y.H."/>
            <person name="Gao G."/>
            <person name="Schijlen E.G.W.M."/>
            <person name="Guo X."/>
            <person name="Momin A.A."/>
            <person name="Negrao S."/>
            <person name="Al-Babili S."/>
            <person name="Gehring C."/>
            <person name="Roessner U."/>
            <person name="Jung C."/>
            <person name="Murphy K."/>
            <person name="Arold S.T."/>
            <person name="Gojobori T."/>
            <person name="van der Linden C.G."/>
            <person name="van Loo E.N."/>
            <person name="Jellen E.N."/>
            <person name="Maughan P.J."/>
            <person name="Tester M."/>
        </authorList>
    </citation>
    <scope>NUCLEOTIDE SEQUENCE [LARGE SCALE GENOMIC DNA]</scope>
    <source>
        <strain evidence="2">cv. PI 614886</strain>
    </source>
</reference>
<accession>A0A803LKN1</accession>
<dbReference type="PANTHER" id="PTHR45693:SF36">
    <property type="entry name" value="TRANSCRIPTION FACTOR TGA4"/>
    <property type="match status" value="1"/>
</dbReference>
<sequence length="229" mass="25733">MIGFLGSLALRFGPIIQGPILAVKHLRSFVPAVYDVTFTVARDNSPPSLLTLLKGKSSVVKVQVKRHLMHELPETSDDIAQWCTNLFVAKVQRRIAQNCEAARKSRMRKKVYIQQLELSHSKSMQMEQELERGTLVSNDIDPLPFSATIIQGLLLLRWSMDIGLRSRINRIATLNTHITDVELRILVDSGMKHYYDLFQLKAGSAITGPIAKEYADLWPRIASVANAIV</sequence>
<dbReference type="AlphaFoldDB" id="A0A803LKN1"/>
<evidence type="ECO:0000259" key="1">
    <source>
        <dbReference type="PROSITE" id="PS00036"/>
    </source>
</evidence>
<dbReference type="InterPro" id="IPR032098">
    <property type="entry name" value="Acyltransf_C"/>
</dbReference>
<dbReference type="UniPathway" id="UPA00557">
    <property type="reaction ID" value="UER00613"/>
</dbReference>
<protein>
    <recommendedName>
        <fullName evidence="1">BZIP domain-containing protein</fullName>
    </recommendedName>
</protein>
<dbReference type="PROSITE" id="PS00036">
    <property type="entry name" value="BZIP_BASIC"/>
    <property type="match status" value="1"/>
</dbReference>
<dbReference type="Gramene" id="AUR62014528-RA">
    <property type="protein sequence ID" value="AUR62014528-RA:cds"/>
    <property type="gene ID" value="AUR62014528"/>
</dbReference>
<reference evidence="2" key="2">
    <citation type="submission" date="2021-03" db="UniProtKB">
        <authorList>
            <consortium name="EnsemblPlants"/>
        </authorList>
    </citation>
    <scope>IDENTIFICATION</scope>
</reference>
<dbReference type="InterPro" id="IPR046347">
    <property type="entry name" value="bZIP_sf"/>
</dbReference>
<dbReference type="GO" id="GO:0016024">
    <property type="term" value="P:CDP-diacylglycerol biosynthetic process"/>
    <property type="evidence" value="ECO:0007669"/>
    <property type="project" value="UniProtKB-UniPathway"/>
</dbReference>
<dbReference type="InterPro" id="IPR004827">
    <property type="entry name" value="bZIP"/>
</dbReference>
<organism evidence="2 3">
    <name type="scientific">Chenopodium quinoa</name>
    <name type="common">Quinoa</name>
    <dbReference type="NCBI Taxonomy" id="63459"/>
    <lineage>
        <taxon>Eukaryota</taxon>
        <taxon>Viridiplantae</taxon>
        <taxon>Streptophyta</taxon>
        <taxon>Embryophyta</taxon>
        <taxon>Tracheophyta</taxon>
        <taxon>Spermatophyta</taxon>
        <taxon>Magnoliopsida</taxon>
        <taxon>eudicotyledons</taxon>
        <taxon>Gunneridae</taxon>
        <taxon>Pentapetalae</taxon>
        <taxon>Caryophyllales</taxon>
        <taxon>Chenopodiaceae</taxon>
        <taxon>Chenopodioideae</taxon>
        <taxon>Atripliceae</taxon>
        <taxon>Chenopodium</taxon>
    </lineage>
</organism>
<dbReference type="Pfam" id="PF16076">
    <property type="entry name" value="Acyltransf_C"/>
    <property type="match status" value="1"/>
</dbReference>
<dbReference type="Proteomes" id="UP000596660">
    <property type="component" value="Unplaced"/>
</dbReference>
<evidence type="ECO:0000313" key="2">
    <source>
        <dbReference type="EnsemblPlants" id="AUR62014528-RA:cds"/>
    </source>
</evidence>
<name>A0A803LKN1_CHEQI</name>
<evidence type="ECO:0000313" key="3">
    <source>
        <dbReference type="Proteomes" id="UP000596660"/>
    </source>
</evidence>
<dbReference type="EnsemblPlants" id="AUR62014528-RA">
    <property type="protein sequence ID" value="AUR62014528-RA:cds"/>
    <property type="gene ID" value="AUR62014528"/>
</dbReference>
<feature type="domain" description="BZIP" evidence="1">
    <location>
        <begin position="93"/>
        <end position="108"/>
    </location>
</feature>
<proteinExistence type="predicted"/>
<dbReference type="SUPFAM" id="SSF57959">
    <property type="entry name" value="Leucine zipper domain"/>
    <property type="match status" value="1"/>
</dbReference>
<dbReference type="PANTHER" id="PTHR45693">
    <property type="entry name" value="TRANSCRIPTION FACTOR TGA9"/>
    <property type="match status" value="1"/>
</dbReference>
<keyword evidence="3" id="KW-1185">Reference proteome</keyword>
<dbReference type="Pfam" id="PF07716">
    <property type="entry name" value="bZIP_2"/>
    <property type="match status" value="1"/>
</dbReference>